<evidence type="ECO:0000313" key="4">
    <source>
        <dbReference type="EMBL" id="PTU32839.1"/>
    </source>
</evidence>
<dbReference type="GO" id="GO:0003677">
    <property type="term" value="F:DNA binding"/>
    <property type="evidence" value="ECO:0007669"/>
    <property type="project" value="UniProtKB-UniRule"/>
</dbReference>
<dbReference type="Pfam" id="PF00440">
    <property type="entry name" value="TetR_N"/>
    <property type="match status" value="1"/>
</dbReference>
<dbReference type="Gene3D" id="1.10.357.10">
    <property type="entry name" value="Tetracycline Repressor, domain 2"/>
    <property type="match status" value="1"/>
</dbReference>
<evidence type="ECO:0000259" key="3">
    <source>
        <dbReference type="PROSITE" id="PS50977"/>
    </source>
</evidence>
<dbReference type="AlphaFoldDB" id="A0A2T5MJW6"/>
<dbReference type="PANTHER" id="PTHR43479">
    <property type="entry name" value="ACREF/ENVCD OPERON REPRESSOR-RELATED"/>
    <property type="match status" value="1"/>
</dbReference>
<accession>A0A2T5MJW6</accession>
<name>A0A2T5MJW6_9GAMM</name>
<feature type="domain" description="HTH tetR-type" evidence="3">
    <location>
        <begin position="24"/>
        <end position="84"/>
    </location>
</feature>
<evidence type="ECO:0000256" key="2">
    <source>
        <dbReference type="PROSITE-ProRule" id="PRU00335"/>
    </source>
</evidence>
<keyword evidence="5" id="KW-1185">Reference proteome</keyword>
<dbReference type="Proteomes" id="UP000244248">
    <property type="component" value="Unassembled WGS sequence"/>
</dbReference>
<proteinExistence type="predicted"/>
<protein>
    <submittedName>
        <fullName evidence="4">TetR/AcrR family transcriptional regulator</fullName>
    </submittedName>
</protein>
<organism evidence="4 5">
    <name type="scientific">Stenotrophobium rhamnosiphilum</name>
    <dbReference type="NCBI Taxonomy" id="2029166"/>
    <lineage>
        <taxon>Bacteria</taxon>
        <taxon>Pseudomonadati</taxon>
        <taxon>Pseudomonadota</taxon>
        <taxon>Gammaproteobacteria</taxon>
        <taxon>Nevskiales</taxon>
        <taxon>Nevskiaceae</taxon>
        <taxon>Stenotrophobium</taxon>
    </lineage>
</organism>
<gene>
    <name evidence="4" type="ORF">CJD38_01625</name>
</gene>
<dbReference type="EMBL" id="QANS01000001">
    <property type="protein sequence ID" value="PTU32839.1"/>
    <property type="molecule type" value="Genomic_DNA"/>
</dbReference>
<dbReference type="PANTHER" id="PTHR43479:SF11">
    <property type="entry name" value="ACREF_ENVCD OPERON REPRESSOR-RELATED"/>
    <property type="match status" value="1"/>
</dbReference>
<dbReference type="InterPro" id="IPR050624">
    <property type="entry name" value="HTH-type_Tx_Regulator"/>
</dbReference>
<comment type="caution">
    <text evidence="4">The sequence shown here is derived from an EMBL/GenBank/DDBJ whole genome shotgun (WGS) entry which is preliminary data.</text>
</comment>
<reference evidence="4 5" key="1">
    <citation type="submission" date="2018-04" db="EMBL/GenBank/DDBJ databases">
        <title>Novel species isolated from glacier.</title>
        <authorList>
            <person name="Liu Q."/>
            <person name="Xin Y.-H."/>
        </authorList>
    </citation>
    <scope>NUCLEOTIDE SEQUENCE [LARGE SCALE GENOMIC DNA]</scope>
    <source>
        <strain evidence="4 5">GT1R17</strain>
    </source>
</reference>
<dbReference type="InterPro" id="IPR009057">
    <property type="entry name" value="Homeodomain-like_sf"/>
</dbReference>
<dbReference type="OrthoDB" id="9790413at2"/>
<dbReference type="PROSITE" id="PS50977">
    <property type="entry name" value="HTH_TETR_2"/>
    <property type="match status" value="1"/>
</dbReference>
<keyword evidence="1 2" id="KW-0238">DNA-binding</keyword>
<sequence>MSLAPKKITSGRVYGGVEQETRAAERREIFINAGFEVFGTVGYRAGTVRVLCKAAGLTDRYFYESFKNSEELLCAVYEHVISKSMTKVQQAISKAPQDIEELSRAGLTAYFSCLRDPRIGRILQLEVLGVSPKVDALYLKNNRDFASLIVSLLPVPPSNRKSATNSLHVVGLALAGASSMAATHWMLDDYRLPQKSVVDACVSIYLGAFNQIKEATK</sequence>
<dbReference type="SUPFAM" id="SSF46689">
    <property type="entry name" value="Homeodomain-like"/>
    <property type="match status" value="1"/>
</dbReference>
<evidence type="ECO:0000313" key="5">
    <source>
        <dbReference type="Proteomes" id="UP000244248"/>
    </source>
</evidence>
<dbReference type="InterPro" id="IPR001647">
    <property type="entry name" value="HTH_TetR"/>
</dbReference>
<feature type="DNA-binding region" description="H-T-H motif" evidence="2">
    <location>
        <begin position="47"/>
        <end position="66"/>
    </location>
</feature>
<dbReference type="RefSeq" id="WP_107938547.1">
    <property type="nucleotide sequence ID" value="NZ_QANS01000001.1"/>
</dbReference>
<evidence type="ECO:0000256" key="1">
    <source>
        <dbReference type="ARBA" id="ARBA00023125"/>
    </source>
</evidence>